<comment type="caution">
    <text evidence="2">The sequence shown here is derived from an EMBL/GenBank/DDBJ whole genome shotgun (WGS) entry which is preliminary data.</text>
</comment>
<proteinExistence type="predicted"/>
<dbReference type="GO" id="GO:0005506">
    <property type="term" value="F:iron ion binding"/>
    <property type="evidence" value="ECO:0007669"/>
    <property type="project" value="InterPro"/>
</dbReference>
<feature type="domain" description="Fatty acid hydroxylase" evidence="1">
    <location>
        <begin position="3"/>
        <end position="58"/>
    </location>
</feature>
<dbReference type="InterPro" id="IPR006694">
    <property type="entry name" value="Fatty_acid_hydroxylase"/>
</dbReference>
<evidence type="ECO:0000259" key="1">
    <source>
        <dbReference type="Pfam" id="PF04116"/>
    </source>
</evidence>
<sequence length="101" mass="11475">MISHFSHSNLRIAPAVDRFLQPLIVTPSFHRVHHSSDESLTNSNYGTIVPWFDHLFGTARQPGSGAGIPLGLNYLSAKRDTQIRRVLLLPFLWRLWKVGDK</sequence>
<dbReference type="AlphaFoldDB" id="A0A7W2TWA9"/>
<dbReference type="EMBL" id="JACFXU010000014">
    <property type="protein sequence ID" value="MBA6413131.1"/>
    <property type="molecule type" value="Genomic_DNA"/>
</dbReference>
<gene>
    <name evidence="2" type="ORF">H2508_08420</name>
</gene>
<protein>
    <submittedName>
        <fullName evidence="2">Sterol desaturase family protein</fullName>
    </submittedName>
</protein>
<dbReference type="Proteomes" id="UP000539350">
    <property type="component" value="Unassembled WGS sequence"/>
</dbReference>
<accession>A0A7W2TWA9</accession>
<evidence type="ECO:0000313" key="2">
    <source>
        <dbReference type="EMBL" id="MBA6413131.1"/>
    </source>
</evidence>
<dbReference type="Pfam" id="PF04116">
    <property type="entry name" value="FA_hydroxylase"/>
    <property type="match status" value="1"/>
</dbReference>
<dbReference type="GO" id="GO:0016491">
    <property type="term" value="F:oxidoreductase activity"/>
    <property type="evidence" value="ECO:0007669"/>
    <property type="project" value="InterPro"/>
</dbReference>
<organism evidence="2 3">
    <name type="scientific">Sediminihaliea albiluteola</name>
    <dbReference type="NCBI Taxonomy" id="2758564"/>
    <lineage>
        <taxon>Bacteria</taxon>
        <taxon>Pseudomonadati</taxon>
        <taxon>Pseudomonadota</taxon>
        <taxon>Gammaproteobacteria</taxon>
        <taxon>Cellvibrionales</taxon>
        <taxon>Halieaceae</taxon>
        <taxon>Sediminihaliea</taxon>
    </lineage>
</organism>
<evidence type="ECO:0000313" key="3">
    <source>
        <dbReference type="Proteomes" id="UP000539350"/>
    </source>
</evidence>
<keyword evidence="3" id="KW-1185">Reference proteome</keyword>
<reference evidence="2 3" key="1">
    <citation type="submission" date="2020-07" db="EMBL/GenBank/DDBJ databases">
        <title>Halieaceae bacterium, F7430, whole genome shotgun sequencing project.</title>
        <authorList>
            <person name="Jiang S."/>
            <person name="Liu Z.W."/>
            <person name="Du Z.J."/>
        </authorList>
    </citation>
    <scope>NUCLEOTIDE SEQUENCE [LARGE SCALE GENOMIC DNA]</scope>
    <source>
        <strain evidence="2 3">F7430</strain>
    </source>
</reference>
<dbReference type="GO" id="GO:0008610">
    <property type="term" value="P:lipid biosynthetic process"/>
    <property type="evidence" value="ECO:0007669"/>
    <property type="project" value="InterPro"/>
</dbReference>
<name>A0A7W2TWA9_9GAMM</name>